<feature type="region of interest" description="Disordered" evidence="1">
    <location>
        <begin position="76"/>
        <end position="99"/>
    </location>
</feature>
<sequence>MSYDDTLSNLLHAMRHGDKLVEQLLHGAHGSPFDPVAQVGLLDRATVSDRRFWTGAAIGAAAVLVAAAVRNKRTVTIMEDDPKAPLSDGEGRRRSNGRY</sequence>
<evidence type="ECO:0000313" key="3">
    <source>
        <dbReference type="EMBL" id="MBJ7542880.1"/>
    </source>
</evidence>
<gene>
    <name evidence="3" type="ORF">JDN41_04840</name>
</gene>
<evidence type="ECO:0000313" key="4">
    <source>
        <dbReference type="Proteomes" id="UP000623250"/>
    </source>
</evidence>
<evidence type="ECO:0000256" key="2">
    <source>
        <dbReference type="SAM" id="Phobius"/>
    </source>
</evidence>
<reference evidence="3 4" key="1">
    <citation type="submission" date="2020-12" db="EMBL/GenBank/DDBJ databases">
        <title>Revised draft genomes of Rhodomicrobium vannielii ATCC 17100 and Rhodomicrobium udaipurense JA643.</title>
        <authorList>
            <person name="Conners E.M."/>
            <person name="Davenport E.J."/>
            <person name="Bose A."/>
        </authorList>
    </citation>
    <scope>NUCLEOTIDE SEQUENCE [LARGE SCALE GENOMIC DNA]</scope>
    <source>
        <strain evidence="3 4">JA643</strain>
    </source>
</reference>
<comment type="caution">
    <text evidence="3">The sequence shown here is derived from an EMBL/GenBank/DDBJ whole genome shotgun (WGS) entry which is preliminary data.</text>
</comment>
<protein>
    <submittedName>
        <fullName evidence="3">Uncharacterized protein</fullName>
    </submittedName>
</protein>
<dbReference type="AlphaFoldDB" id="A0A8I1GBS0"/>
<proteinExistence type="predicted"/>
<dbReference type="RefSeq" id="WP_037237814.1">
    <property type="nucleotide sequence ID" value="NZ_JAEMUK010000008.1"/>
</dbReference>
<keyword evidence="4" id="KW-1185">Reference proteome</keyword>
<keyword evidence="2" id="KW-1133">Transmembrane helix</keyword>
<keyword evidence="2" id="KW-0472">Membrane</keyword>
<organism evidence="3 4">
    <name type="scientific">Rhodomicrobium udaipurense</name>
    <dbReference type="NCBI Taxonomy" id="1202716"/>
    <lineage>
        <taxon>Bacteria</taxon>
        <taxon>Pseudomonadati</taxon>
        <taxon>Pseudomonadota</taxon>
        <taxon>Alphaproteobacteria</taxon>
        <taxon>Hyphomicrobiales</taxon>
        <taxon>Hyphomicrobiaceae</taxon>
        <taxon>Rhodomicrobium</taxon>
    </lineage>
</organism>
<dbReference type="Proteomes" id="UP000623250">
    <property type="component" value="Unassembled WGS sequence"/>
</dbReference>
<feature type="transmembrane region" description="Helical" evidence="2">
    <location>
        <begin position="52"/>
        <end position="69"/>
    </location>
</feature>
<name>A0A8I1GBS0_9HYPH</name>
<accession>A0A8I1GBS0</accession>
<dbReference type="EMBL" id="JAEMUK010000008">
    <property type="protein sequence ID" value="MBJ7542880.1"/>
    <property type="molecule type" value="Genomic_DNA"/>
</dbReference>
<evidence type="ECO:0000256" key="1">
    <source>
        <dbReference type="SAM" id="MobiDB-lite"/>
    </source>
</evidence>
<keyword evidence="2" id="KW-0812">Transmembrane</keyword>